<protein>
    <submittedName>
        <fullName evidence="2">Uncharacterized protein</fullName>
    </submittedName>
</protein>
<reference evidence="2" key="1">
    <citation type="submission" date="2011-04" db="EMBL/GenBank/DDBJ databases">
        <title>Evolution of plant cell wall degrading machinery underlies the functional diversity of forest fungi.</title>
        <authorList>
            <consortium name="US DOE Joint Genome Institute (JGI-PGF)"/>
            <person name="Eastwood D.C."/>
            <person name="Floudas D."/>
            <person name="Binder M."/>
            <person name="Majcherczyk A."/>
            <person name="Schneider P."/>
            <person name="Aerts A."/>
            <person name="Asiegbu F.O."/>
            <person name="Baker S.E."/>
            <person name="Barry K."/>
            <person name="Bendiksby M."/>
            <person name="Blumentritt M."/>
            <person name="Coutinho P.M."/>
            <person name="Cullen D."/>
            <person name="Cullen D."/>
            <person name="Gathman A."/>
            <person name="Goodell B."/>
            <person name="Henrissat B."/>
            <person name="Ihrmark K."/>
            <person name="Kauserud H."/>
            <person name="Kohler A."/>
            <person name="LaButti K."/>
            <person name="Lapidus A."/>
            <person name="Lavin J.L."/>
            <person name="Lee Y.-H."/>
            <person name="Lindquist E."/>
            <person name="Lilly W."/>
            <person name="Lucas S."/>
            <person name="Morin E."/>
            <person name="Murat C."/>
            <person name="Oguiza J.A."/>
            <person name="Park J."/>
            <person name="Pisabarro A.G."/>
            <person name="Riley R."/>
            <person name="Rosling A."/>
            <person name="Salamov A."/>
            <person name="Schmidt O."/>
            <person name="Schmutz J."/>
            <person name="Skrede I."/>
            <person name="Stenlid J."/>
            <person name="Wiebenga A."/>
            <person name="Xie X."/>
            <person name="Kues U."/>
            <person name="Hibbett D.S."/>
            <person name="Hoffmeister D."/>
            <person name="Hogberg N."/>
            <person name="Martin F."/>
            <person name="Grigoriev I.V."/>
            <person name="Watkinson S.C."/>
        </authorList>
    </citation>
    <scope>NUCLEOTIDE SEQUENCE</scope>
    <source>
        <strain evidence="2">S7.9</strain>
    </source>
</reference>
<gene>
    <name evidence="2" type="ORF">SERLADRAFT_454502</name>
</gene>
<organism>
    <name type="scientific">Serpula lacrymans var. lacrymans (strain S7.9)</name>
    <name type="common">Dry rot fungus</name>
    <dbReference type="NCBI Taxonomy" id="578457"/>
    <lineage>
        <taxon>Eukaryota</taxon>
        <taxon>Fungi</taxon>
        <taxon>Dikarya</taxon>
        <taxon>Basidiomycota</taxon>
        <taxon>Agaricomycotina</taxon>
        <taxon>Agaricomycetes</taxon>
        <taxon>Agaricomycetidae</taxon>
        <taxon>Boletales</taxon>
        <taxon>Coniophorineae</taxon>
        <taxon>Serpulaceae</taxon>
        <taxon>Serpula</taxon>
    </lineage>
</organism>
<keyword evidence="1" id="KW-1133">Transmembrane helix</keyword>
<dbReference type="AlphaFoldDB" id="F8NDA3"/>
<dbReference type="KEGG" id="sla:SERLADRAFT_454502"/>
<evidence type="ECO:0000256" key="1">
    <source>
        <dbReference type="SAM" id="Phobius"/>
    </source>
</evidence>
<accession>F8NDA3</accession>
<evidence type="ECO:0000313" key="2">
    <source>
        <dbReference type="EMBL" id="EGO30187.1"/>
    </source>
</evidence>
<feature type="transmembrane region" description="Helical" evidence="1">
    <location>
        <begin position="9"/>
        <end position="31"/>
    </location>
</feature>
<dbReference type="EMBL" id="GL945428">
    <property type="protein sequence ID" value="EGO30187.1"/>
    <property type="molecule type" value="Genomic_DNA"/>
</dbReference>
<sequence>MPMMIQQDFIMNILVASIVNGVRFVTFLAIFQVHTIWRNNCRWGLHLLKSVKWNASCYKLQCDILYARPQTMSYTF</sequence>
<dbReference type="RefSeq" id="XP_007312071.1">
    <property type="nucleotide sequence ID" value="XM_007312009.1"/>
</dbReference>
<keyword evidence="1" id="KW-0812">Transmembrane</keyword>
<dbReference type="HOGENOM" id="CLU_2655978_0_0_1"/>
<keyword evidence="1" id="KW-0472">Membrane</keyword>
<proteinExistence type="predicted"/>
<dbReference type="GeneID" id="18817036"/>
<dbReference type="Proteomes" id="UP000008064">
    <property type="component" value="Unassembled WGS sequence"/>
</dbReference>
<name>F8NDA3_SERL9</name>